<comment type="caution">
    <text evidence="5">The sequence shown here is derived from an EMBL/GenBank/DDBJ whole genome shotgun (WGS) entry which is preliminary data.</text>
</comment>
<reference evidence="5 6" key="1">
    <citation type="submission" date="2020-04" db="EMBL/GenBank/DDBJ databases">
        <authorList>
            <person name="Klaysubun C."/>
            <person name="Duangmal K."/>
            <person name="Lipun K."/>
        </authorList>
    </citation>
    <scope>NUCLEOTIDE SEQUENCE [LARGE SCALE GENOMIC DNA]</scope>
    <source>
        <strain evidence="5 6">K10HN5</strain>
    </source>
</reference>
<dbReference type="InterPro" id="IPR019695">
    <property type="entry name" value="Proteasome_act"/>
</dbReference>
<dbReference type="Proteomes" id="UP000820669">
    <property type="component" value="Unassembled WGS sequence"/>
</dbReference>
<evidence type="ECO:0000313" key="5">
    <source>
        <dbReference type="EMBL" id="NMH99177.1"/>
    </source>
</evidence>
<protein>
    <recommendedName>
        <fullName evidence="3">Bacterial proteasome activator</fullName>
    </recommendedName>
</protein>
<proteinExistence type="inferred from homology"/>
<dbReference type="EMBL" id="JAAXLA010000032">
    <property type="protein sequence ID" value="NMH99177.1"/>
    <property type="molecule type" value="Genomic_DNA"/>
</dbReference>
<evidence type="ECO:0000256" key="2">
    <source>
        <dbReference type="ARBA" id="ARBA00011402"/>
    </source>
</evidence>
<sequence length="122" mass="13182">MSSTDLDSAQPAALPDPAKLLRLGSMIKQLLEETRAMPLDARSRERLTATYDRAVAELEACLPAVLRAEFTRVAPALHTGAAVSDAELRIAQAQLIGWLEGLFQGVQFAAAVRQVRADRARG</sequence>
<evidence type="ECO:0000313" key="6">
    <source>
        <dbReference type="Proteomes" id="UP000820669"/>
    </source>
</evidence>
<keyword evidence="4" id="KW-0647">Proteasome</keyword>
<organism evidence="5 6">
    <name type="scientific">Pseudonocardia acidicola</name>
    <dbReference type="NCBI Taxonomy" id="2724939"/>
    <lineage>
        <taxon>Bacteria</taxon>
        <taxon>Bacillati</taxon>
        <taxon>Actinomycetota</taxon>
        <taxon>Actinomycetes</taxon>
        <taxon>Pseudonocardiales</taxon>
        <taxon>Pseudonocardiaceae</taxon>
        <taxon>Pseudonocardia</taxon>
    </lineage>
</organism>
<evidence type="ECO:0000256" key="1">
    <source>
        <dbReference type="ARBA" id="ARBA00006639"/>
    </source>
</evidence>
<evidence type="ECO:0000256" key="3">
    <source>
        <dbReference type="ARBA" id="ARBA00014831"/>
    </source>
</evidence>
<evidence type="ECO:0000256" key="4">
    <source>
        <dbReference type="ARBA" id="ARBA00022942"/>
    </source>
</evidence>
<dbReference type="Pfam" id="PF10759">
    <property type="entry name" value="BPA"/>
    <property type="match status" value="1"/>
</dbReference>
<accession>A0ABX1SF72</accession>
<keyword evidence="6" id="KW-1185">Reference proteome</keyword>
<dbReference type="RefSeq" id="WP_169382616.1">
    <property type="nucleotide sequence ID" value="NZ_JAAXLA010000032.1"/>
</dbReference>
<comment type="subunit">
    <text evidence="2">Forms a homooligomeric, either hexameric or heptameric, ring-like structure which stacks co-axially with the proteasomal alpha-rings.</text>
</comment>
<name>A0ABX1SF72_9PSEU</name>
<gene>
    <name evidence="5" type="ORF">HF526_17940</name>
</gene>
<comment type="similarity">
    <text evidence="1">Belongs to the Bpa family.</text>
</comment>